<dbReference type="Pfam" id="PF04392">
    <property type="entry name" value="ABC_sub_bind"/>
    <property type="match status" value="1"/>
</dbReference>
<comment type="caution">
    <text evidence="8">The sequence shown here is derived from an EMBL/GenBank/DDBJ whole genome shotgun (WGS) entry which is preliminary data.</text>
</comment>
<accession>A0A2V2N1C3</accession>
<dbReference type="Gene3D" id="3.40.50.2300">
    <property type="match status" value="2"/>
</dbReference>
<dbReference type="InterPro" id="IPR004089">
    <property type="entry name" value="MCPsignal_dom"/>
</dbReference>
<dbReference type="GO" id="GO:0007165">
    <property type="term" value="P:signal transduction"/>
    <property type="evidence" value="ECO:0007669"/>
    <property type="project" value="UniProtKB-KW"/>
</dbReference>
<dbReference type="SUPFAM" id="SSF58104">
    <property type="entry name" value="Methyl-accepting chemotaxis protein (MCP) signaling domain"/>
    <property type="match status" value="1"/>
</dbReference>
<dbReference type="InterPro" id="IPR035965">
    <property type="entry name" value="PAS-like_dom_sf"/>
</dbReference>
<keyword evidence="5" id="KW-0812">Transmembrane</keyword>
<dbReference type="PROSITE" id="PS50111">
    <property type="entry name" value="CHEMOTAXIS_TRANSDUC_2"/>
    <property type="match status" value="1"/>
</dbReference>
<dbReference type="Gene3D" id="3.30.450.20">
    <property type="entry name" value="PAS domain"/>
    <property type="match status" value="1"/>
</dbReference>
<dbReference type="InterPro" id="IPR000014">
    <property type="entry name" value="PAS"/>
</dbReference>
<sequence length="876" mass="96640">MHLYRNSLIIEEMKSKVALFFVFLLFVCVLIIPVNVSAEDKAYNILNINSYHLGWGWSDRITNAIRSEVATRLPGSEVYVEYLNTRTIPLNETRIADLQSYMKQKYASKHFDAIIVSDDDAYQYILKSRDLLFPGTPVVFCGVNNFDDSQLKGISGFTGIVEKASFKDNIDLILKNHPQAKTIYIINEEWTSTGKAFRSQLDAILPEYKNKAEFKILNNLTVDELTDQVSKIPSTDAILLVNFAKDKNGKVLTYEEDADLVRRYRSAPVYGVLDSTLGNGVIGGKMNSGTQHGNTATDMAIRILKGEKPENIPVMKESPNVYMFDNVEMRRFNIEPGMLPAGSTIENRPFNFLEAYWLYIVVTIVIFVIFIIFILYLMRNIKKIKKSEMEVKESSEKISGLINKTETLIQKSPIAIVTYNPELKTVAVNDVWIQISGYKREELLTMSLKDYMIETRDGGSAEDAIQTSTIQRGKVSIKTPLGVRHLDFYYIPITDGNNIVIELVGMYDDFTDQKNLALSLEKSIAELSTNLSAVAHSDLTSSAPIFEGDPLVSIKRDLNTSLESLRNALTSINAKMELLDASSGHVAEGALNLTGLAAHVANISDETSKTVYRQVDQLGKVTEDITHLSASIEEIAGSSREICDVSAGVAKAGEEAVSLGQDASSKMKSVEVISRQAVEEMKAFNQDILEISSILKIITDISEQTNLLALNAAIEAARAGESGRGFAVVADEVKTLAGRSQEAAGNIDQLITKITRNSVTTSTAMQNAYNEILIGIESVNQTLASLNVIVSDVNGVISSISDITRTTENQADVTNQINTEIQLIDDAMNPIKKAIADLSDLAKETDQATGKVADEASLMKTMVEETQKLIHVFKTG</sequence>
<dbReference type="PANTHER" id="PTHR32089:SF112">
    <property type="entry name" value="LYSOZYME-LIKE PROTEIN-RELATED"/>
    <property type="match status" value="1"/>
</dbReference>
<evidence type="ECO:0000256" key="1">
    <source>
        <dbReference type="ARBA" id="ARBA00023224"/>
    </source>
</evidence>
<dbReference type="InterPro" id="IPR013767">
    <property type="entry name" value="PAS_fold"/>
</dbReference>
<dbReference type="PROSITE" id="PS50885">
    <property type="entry name" value="HAMP"/>
    <property type="match status" value="1"/>
</dbReference>
<dbReference type="CDD" id="cd00130">
    <property type="entry name" value="PAS"/>
    <property type="match status" value="1"/>
</dbReference>
<evidence type="ECO:0008006" key="10">
    <source>
        <dbReference type="Google" id="ProtNLM"/>
    </source>
</evidence>
<feature type="domain" description="HAMP" evidence="7">
    <location>
        <begin position="518"/>
        <end position="570"/>
    </location>
</feature>
<dbReference type="Pfam" id="PF00015">
    <property type="entry name" value="MCPsignal"/>
    <property type="match status" value="1"/>
</dbReference>
<evidence type="ECO:0000256" key="5">
    <source>
        <dbReference type="SAM" id="Phobius"/>
    </source>
</evidence>
<keyword evidence="9" id="KW-1185">Reference proteome</keyword>
<evidence type="ECO:0000256" key="2">
    <source>
        <dbReference type="ARBA" id="ARBA00029447"/>
    </source>
</evidence>
<name>A0A2V2N1C3_9EURY</name>
<comment type="similarity">
    <text evidence="2">Belongs to the methyl-accepting chemotaxis (MCP) protein family.</text>
</comment>
<dbReference type="EMBL" id="QGMY01000002">
    <property type="protein sequence ID" value="PWR73962.1"/>
    <property type="molecule type" value="Genomic_DNA"/>
</dbReference>
<protein>
    <recommendedName>
        <fullName evidence="10">Methyl-accepting transducer domain-containing protein</fullName>
    </recommendedName>
</protein>
<dbReference type="PRINTS" id="PR00260">
    <property type="entry name" value="CHEMTRNSDUCR"/>
</dbReference>
<evidence type="ECO:0000259" key="6">
    <source>
        <dbReference type="PROSITE" id="PS50111"/>
    </source>
</evidence>
<evidence type="ECO:0000259" key="7">
    <source>
        <dbReference type="PROSITE" id="PS50885"/>
    </source>
</evidence>
<reference evidence="8 9" key="1">
    <citation type="submission" date="2018-05" db="EMBL/GenBank/DDBJ databases">
        <title>Draft genome of Methanospirillum lacunae Ki8-1.</title>
        <authorList>
            <person name="Dueholm M.S."/>
            <person name="Nielsen P.H."/>
            <person name="Bakmann L.F."/>
            <person name="Otzen D.E."/>
        </authorList>
    </citation>
    <scope>NUCLEOTIDE SEQUENCE [LARGE SCALE GENOMIC DNA]</scope>
    <source>
        <strain evidence="8 9">Ki8-1</strain>
    </source>
</reference>
<dbReference type="InterPro" id="IPR003660">
    <property type="entry name" value="HAMP_dom"/>
</dbReference>
<proteinExistence type="inferred from homology"/>
<dbReference type="AlphaFoldDB" id="A0A2V2N1C3"/>
<dbReference type="SUPFAM" id="SSF55785">
    <property type="entry name" value="PYP-like sensor domain (PAS domain)"/>
    <property type="match status" value="1"/>
</dbReference>
<feature type="transmembrane region" description="Helical" evidence="5">
    <location>
        <begin position="356"/>
        <end position="377"/>
    </location>
</feature>
<dbReference type="NCBIfam" id="TIGR00229">
    <property type="entry name" value="sensory_box"/>
    <property type="match status" value="1"/>
</dbReference>
<dbReference type="Gene3D" id="1.10.287.950">
    <property type="entry name" value="Methyl-accepting chemotaxis protein"/>
    <property type="match status" value="1"/>
</dbReference>
<dbReference type="GO" id="GO:0016020">
    <property type="term" value="C:membrane"/>
    <property type="evidence" value="ECO:0007669"/>
    <property type="project" value="InterPro"/>
</dbReference>
<feature type="domain" description="Methyl-accepting transducer" evidence="6">
    <location>
        <begin position="589"/>
        <end position="825"/>
    </location>
</feature>
<dbReference type="GO" id="GO:0006355">
    <property type="term" value="P:regulation of DNA-templated transcription"/>
    <property type="evidence" value="ECO:0007669"/>
    <property type="project" value="InterPro"/>
</dbReference>
<dbReference type="Pfam" id="PF00989">
    <property type="entry name" value="PAS"/>
    <property type="match status" value="1"/>
</dbReference>
<dbReference type="InterPro" id="IPR007487">
    <property type="entry name" value="ABC_transpt-TYRBP-like"/>
</dbReference>
<keyword evidence="5" id="KW-0472">Membrane</keyword>
<evidence type="ECO:0000313" key="9">
    <source>
        <dbReference type="Proteomes" id="UP000245657"/>
    </source>
</evidence>
<feature type="coiled-coil region" evidence="4">
    <location>
        <begin position="555"/>
        <end position="582"/>
    </location>
</feature>
<dbReference type="CDD" id="cd11386">
    <property type="entry name" value="MCP_signal"/>
    <property type="match status" value="1"/>
</dbReference>
<keyword evidence="1 3" id="KW-0807">Transducer</keyword>
<organism evidence="8 9">
    <name type="scientific">Methanospirillum lacunae</name>
    <dbReference type="NCBI Taxonomy" id="668570"/>
    <lineage>
        <taxon>Archaea</taxon>
        <taxon>Methanobacteriati</taxon>
        <taxon>Methanobacteriota</taxon>
        <taxon>Stenosarchaea group</taxon>
        <taxon>Methanomicrobia</taxon>
        <taxon>Methanomicrobiales</taxon>
        <taxon>Methanospirillaceae</taxon>
        <taxon>Methanospirillum</taxon>
    </lineage>
</organism>
<evidence type="ECO:0000256" key="3">
    <source>
        <dbReference type="PROSITE-ProRule" id="PRU00284"/>
    </source>
</evidence>
<gene>
    <name evidence="8" type="ORF">DK846_02010</name>
</gene>
<dbReference type="GO" id="GO:0006935">
    <property type="term" value="P:chemotaxis"/>
    <property type="evidence" value="ECO:0007669"/>
    <property type="project" value="InterPro"/>
</dbReference>
<dbReference type="GO" id="GO:0004888">
    <property type="term" value="F:transmembrane signaling receptor activity"/>
    <property type="evidence" value="ECO:0007669"/>
    <property type="project" value="InterPro"/>
</dbReference>
<dbReference type="InterPro" id="IPR004090">
    <property type="entry name" value="Chemotax_Me-accpt_rcpt"/>
</dbReference>
<keyword evidence="4" id="KW-0175">Coiled coil</keyword>
<dbReference type="PANTHER" id="PTHR32089">
    <property type="entry name" value="METHYL-ACCEPTING CHEMOTAXIS PROTEIN MCPB"/>
    <property type="match status" value="1"/>
</dbReference>
<evidence type="ECO:0000256" key="4">
    <source>
        <dbReference type="SAM" id="Coils"/>
    </source>
</evidence>
<dbReference type="Proteomes" id="UP000245657">
    <property type="component" value="Unassembled WGS sequence"/>
</dbReference>
<evidence type="ECO:0000313" key="8">
    <source>
        <dbReference type="EMBL" id="PWR73962.1"/>
    </source>
</evidence>
<dbReference type="SMART" id="SM00283">
    <property type="entry name" value="MA"/>
    <property type="match status" value="1"/>
</dbReference>
<keyword evidence="5" id="KW-1133">Transmembrane helix</keyword>